<dbReference type="EMBL" id="GBXM01051461">
    <property type="protein sequence ID" value="JAH57116.1"/>
    <property type="molecule type" value="Transcribed_RNA"/>
</dbReference>
<accession>A0A0E9TU67</accession>
<proteinExistence type="predicted"/>
<sequence length="52" mass="5809">MGDGPEEFSAGLELEALTNYSIQIWSLPLLLCRRTPLYMLSPSVINKLNSIL</sequence>
<reference evidence="1" key="2">
    <citation type="journal article" date="2015" name="Fish Shellfish Immunol.">
        <title>Early steps in the European eel (Anguilla anguilla)-Vibrio vulnificus interaction in the gills: Role of the RtxA13 toxin.</title>
        <authorList>
            <person name="Callol A."/>
            <person name="Pajuelo D."/>
            <person name="Ebbesson L."/>
            <person name="Teles M."/>
            <person name="MacKenzie S."/>
            <person name="Amaro C."/>
        </authorList>
    </citation>
    <scope>NUCLEOTIDE SEQUENCE</scope>
</reference>
<protein>
    <submittedName>
        <fullName evidence="1">Uncharacterized protein</fullName>
    </submittedName>
</protein>
<organism evidence="1">
    <name type="scientific">Anguilla anguilla</name>
    <name type="common">European freshwater eel</name>
    <name type="synonym">Muraena anguilla</name>
    <dbReference type="NCBI Taxonomy" id="7936"/>
    <lineage>
        <taxon>Eukaryota</taxon>
        <taxon>Metazoa</taxon>
        <taxon>Chordata</taxon>
        <taxon>Craniata</taxon>
        <taxon>Vertebrata</taxon>
        <taxon>Euteleostomi</taxon>
        <taxon>Actinopterygii</taxon>
        <taxon>Neopterygii</taxon>
        <taxon>Teleostei</taxon>
        <taxon>Anguilliformes</taxon>
        <taxon>Anguillidae</taxon>
        <taxon>Anguilla</taxon>
    </lineage>
</organism>
<evidence type="ECO:0000313" key="1">
    <source>
        <dbReference type="EMBL" id="JAH57116.1"/>
    </source>
</evidence>
<name>A0A0E9TU67_ANGAN</name>
<dbReference type="AlphaFoldDB" id="A0A0E9TU67"/>
<reference evidence="1" key="1">
    <citation type="submission" date="2014-11" db="EMBL/GenBank/DDBJ databases">
        <authorList>
            <person name="Amaro Gonzalez C."/>
        </authorList>
    </citation>
    <scope>NUCLEOTIDE SEQUENCE</scope>
</reference>